<organism evidence="1 2">
    <name type="scientific">Coniosporium tulheliwenetii</name>
    <dbReference type="NCBI Taxonomy" id="3383036"/>
    <lineage>
        <taxon>Eukaryota</taxon>
        <taxon>Fungi</taxon>
        <taxon>Dikarya</taxon>
        <taxon>Ascomycota</taxon>
        <taxon>Pezizomycotina</taxon>
        <taxon>Dothideomycetes</taxon>
        <taxon>Dothideomycetes incertae sedis</taxon>
        <taxon>Coniosporium</taxon>
    </lineage>
</organism>
<comment type="caution">
    <text evidence="1">The sequence shown here is derived from an EMBL/GenBank/DDBJ whole genome shotgun (WGS) entry which is preliminary data.</text>
</comment>
<reference evidence="1" key="1">
    <citation type="submission" date="2022-10" db="EMBL/GenBank/DDBJ databases">
        <title>Culturing micro-colonial fungi from biological soil crusts in the Mojave desert and describing Neophaeococcomyces mojavensis, and introducing the new genera and species Taxawa tesnikishii.</title>
        <authorList>
            <person name="Kurbessoian T."/>
            <person name="Stajich J.E."/>
        </authorList>
    </citation>
    <scope>NUCLEOTIDE SEQUENCE</scope>
    <source>
        <strain evidence="1">JES_115</strain>
    </source>
</reference>
<protein>
    <submittedName>
        <fullName evidence="1">Uncharacterized protein</fullName>
    </submittedName>
</protein>
<proteinExistence type="predicted"/>
<dbReference type="EMBL" id="JAPDRP010000006">
    <property type="protein sequence ID" value="KAJ9646347.1"/>
    <property type="molecule type" value="Genomic_DNA"/>
</dbReference>
<name>A0ACC2ZF88_9PEZI</name>
<dbReference type="Proteomes" id="UP001172680">
    <property type="component" value="Unassembled WGS sequence"/>
</dbReference>
<evidence type="ECO:0000313" key="1">
    <source>
        <dbReference type="EMBL" id="KAJ9646347.1"/>
    </source>
</evidence>
<sequence length="885" mass="99731">MESPSVILGVSPDASPEQIKLAWRKLSLKHHPDKAKAEDREAANKKMQQINEAYDAVKDGGQANKFKEDLRQAEERFANLRRQQEEEERRRYRPAPELKKNEYHSRSAGQSSYSESTYTSGDHRSTKQDRGRSHRYTPADTEAGYEQRPRYETHAPRFETDPEFDRREPEQEFRPRYETHAPRYEYHAPRYEEHSPQYEEHRPRYQEHRLRYEERRPKDYGNYDGRSAPTGSGYERKECRPSHAESGPRYEERKPRHQQYKPRAQERTPHQDSSRSAPKKNKSRFVFVRARPKDSKSSKSRSSTQSSQERTWSSRDAYERLKDLHNDVLHHYEALTDRYTDLSEETKLDLRGGGKMAMARVVARAVLCPYSPKALDVINDDWLKESIRVQKLLKTSEMRTSRNESAGKHLEHAEKALNTAREDVEKMERIVRSLEDIEDPEASRNFTISTFNNPAPEESEDCLYLNVYAPAAPARGAGRAVMVWIYGGSLRFGTAGQRTYDGSYFAAYEDVIVVTVNYRTNVFGFPASPELPLIARNLGFWDQRLSLDWVQRNARAFGGDPSRVTIFGESAGAFSVDALLTSFPKGSNPPFQAAILQSGQYSYRTTPTVSSVPAWNNLTAALNCTGESALACARAAPASVIKNIIERGALQFDPVPDNLTLVSRPAARRISGNIANVPVLSGTTSQEGRVFVVGQNNITNYVRTTFRSVPVALQDAILAAYPVGGEYPTDYDAIAQIFTEFVFQCPQALFANATAAIGIPSWRYYFNATFPNLQRFPNAGVYHASEIAMVFRTYNMSTATAEQDALGKFMQGTWAQFAKNPRGGPGWNAVGTGDEFVGGAEDLDLGVIGGQGWAGVKVIRESEVDGRCALFRPIYEATTGLTLGA</sequence>
<keyword evidence="2" id="KW-1185">Reference proteome</keyword>
<accession>A0ACC2ZF88</accession>
<evidence type="ECO:0000313" key="2">
    <source>
        <dbReference type="Proteomes" id="UP001172680"/>
    </source>
</evidence>
<gene>
    <name evidence="1" type="ORF">H2199_002396</name>
</gene>